<keyword evidence="3" id="KW-1185">Reference proteome</keyword>
<evidence type="ECO:0000256" key="1">
    <source>
        <dbReference type="SAM" id="Coils"/>
    </source>
</evidence>
<feature type="coiled-coil region" evidence="1">
    <location>
        <begin position="87"/>
        <end position="114"/>
    </location>
</feature>
<dbReference type="AlphaFoldDB" id="A0A5B8MK30"/>
<accession>A0A5B8MK30</accession>
<reference evidence="2 3" key="1">
    <citation type="submission" date="2018-07" db="EMBL/GenBank/DDBJ databases">
        <title>The complete nuclear genome of the prasinophyte Chloropicon primus (CCMP1205).</title>
        <authorList>
            <person name="Pombert J.-F."/>
            <person name="Otis C."/>
            <person name="Turmel M."/>
            <person name="Lemieux C."/>
        </authorList>
    </citation>
    <scope>NUCLEOTIDE SEQUENCE [LARGE SCALE GENOMIC DNA]</scope>
    <source>
        <strain evidence="2 3">CCMP1205</strain>
    </source>
</reference>
<name>A0A5B8MK30_9CHLO</name>
<proteinExistence type="predicted"/>
<gene>
    <name evidence="2" type="ORF">A3770_03p25730</name>
</gene>
<evidence type="ECO:0000313" key="3">
    <source>
        <dbReference type="Proteomes" id="UP000316726"/>
    </source>
</evidence>
<keyword evidence="1" id="KW-0175">Coiled coil</keyword>
<dbReference type="EMBL" id="CP031036">
    <property type="protein sequence ID" value="QDZ20055.1"/>
    <property type="molecule type" value="Genomic_DNA"/>
</dbReference>
<protein>
    <submittedName>
        <fullName evidence="2">Uncharacterized protein</fullName>
    </submittedName>
</protein>
<evidence type="ECO:0000313" key="2">
    <source>
        <dbReference type="EMBL" id="QDZ20055.1"/>
    </source>
</evidence>
<organism evidence="2 3">
    <name type="scientific">Chloropicon primus</name>
    <dbReference type="NCBI Taxonomy" id="1764295"/>
    <lineage>
        <taxon>Eukaryota</taxon>
        <taxon>Viridiplantae</taxon>
        <taxon>Chlorophyta</taxon>
        <taxon>Chloropicophyceae</taxon>
        <taxon>Chloropicales</taxon>
        <taxon>Chloropicaceae</taxon>
        <taxon>Chloropicon</taxon>
    </lineage>
</organism>
<dbReference type="Proteomes" id="UP000316726">
    <property type="component" value="Chromosome 3"/>
</dbReference>
<sequence>MGYVTKMDEDLLLSLDAEDRSTASGGDVREDLSRTREFISSHVFEGGAGPSTEPKELRLLGMLEAVDRMIGSLDSARRAGAGVTRRLAELTERVAGLFEDLSDARELVSSLEEKEGAKDLLLLPEDVLSRDLPDDLASLPPDRQLLWRELVSLLQREHQRALEVTELRQLVAVEEEAALRRLADSI</sequence>